<evidence type="ECO:0000256" key="1">
    <source>
        <dbReference type="ARBA" id="ARBA00022741"/>
    </source>
</evidence>
<dbReference type="PANTHER" id="PTHR16305:SF35">
    <property type="entry name" value="TRANSCRIPTIONAL ACTIVATOR DOMAIN"/>
    <property type="match status" value="1"/>
</dbReference>
<name>A0ABW1J4D0_9PSEU</name>
<evidence type="ECO:0000313" key="4">
    <source>
        <dbReference type="EMBL" id="MFC5995683.1"/>
    </source>
</evidence>
<sequence>MPVEIRLLGSFAVTLHGRPVPESAWPPRRAADLVQLLALAPGRSLLRDQVLDALWPDLPAEAGAASLHRAAHWARRVLGPDAVALRGGRVTLFPGDEVSTDVDRFEAAARRARSAQDATLHAAAADLYGGELLPERRYADWTTFRREALRLLHRDMLRGARRWDELVELDPCDEAAQRALMRRHLARGDRHAALRQFGLLRAALARELGVAPGTETLTLVGRITGSLARARRDDVLIGREVELARLRAALRAGMRVMLVTGEPGIGKTRLCEQLVAAVAADGALVLPTAGLGAEDLPFAAVLRAADSALAARPELAEALPADARSAFATPLRDRSPFPTRAQLIAALDRLCGAGAPALLFLDDAHLADEESLGLLVAFARCTRARVTVLLSLVSDPARPAAQRARAELLGRPGSIEVTLGPLTREETRELVEHRCGRRVDPETVHEVWAVSGGHPLVTVEVAAGLIERGRVEVPASAAAVVGSRLDRLPAELTEALRRVAVVEEALDVAEFAALAGLDPDATPDLLERAMDAGLIEVAAGCYRFRTAVIRRVLTDGLPPHRRAAVHRQAADRLATANAPAARVARHLLAAGQEGEALPWLVRAADRAAGRGAYAEALAHVETGLKIEPDRLDLLSMRAEFGYASGDPAAPVAFGVAAAAASGETADALRIRQARVLLMAGDAAGTAQALDGIVPTERTRLAHLLTTGLLAWFTGRIDEAEQAAGRAGLLATLAGRPADVLDATMLRALVAHSRGRYGAQLVADVLDPRNAAALAGMLSDTHLCMAEIVLDDPDGRAELAEFASRIRDAAGGGAARGVAFATTVLGEAQFLDGDLAAAEANLLAGARAHRVLGERGGEAVALHRLAELAIAVGRPAAAGPLLDDALDAARCSPLSTRHLLTRIYGTMASAAADDDAALAVLDSAELSLVRPAEVCPLCRVPFLVPAAAVRARTGDVDAAERLLAAAEPVVEVLWRGRGRWPVAIAEVRALLDERRPAFRARAARP</sequence>
<gene>
    <name evidence="4" type="ORF">ACFQE5_15815</name>
</gene>
<dbReference type="InterPro" id="IPR016032">
    <property type="entry name" value="Sig_transdc_resp-reg_C-effctor"/>
</dbReference>
<dbReference type="SUPFAM" id="SSF46894">
    <property type="entry name" value="C-terminal effector domain of the bipartite response regulators"/>
    <property type="match status" value="1"/>
</dbReference>
<dbReference type="RefSeq" id="WP_379585872.1">
    <property type="nucleotide sequence ID" value="NZ_JBHSQW010000033.1"/>
</dbReference>
<dbReference type="InterPro" id="IPR011990">
    <property type="entry name" value="TPR-like_helical_dom_sf"/>
</dbReference>
<dbReference type="Pfam" id="PF03704">
    <property type="entry name" value="BTAD"/>
    <property type="match status" value="1"/>
</dbReference>
<evidence type="ECO:0000313" key="5">
    <source>
        <dbReference type="Proteomes" id="UP001596302"/>
    </source>
</evidence>
<proteinExistence type="predicted"/>
<keyword evidence="5" id="KW-1185">Reference proteome</keyword>
<dbReference type="SMART" id="SM01043">
    <property type="entry name" value="BTAD"/>
    <property type="match status" value="1"/>
</dbReference>
<dbReference type="SUPFAM" id="SSF52540">
    <property type="entry name" value="P-loop containing nucleoside triphosphate hydrolases"/>
    <property type="match status" value="1"/>
</dbReference>
<protein>
    <submittedName>
        <fullName evidence="4">ATP-binding protein</fullName>
    </submittedName>
</protein>
<dbReference type="SUPFAM" id="SSF48452">
    <property type="entry name" value="TPR-like"/>
    <property type="match status" value="1"/>
</dbReference>
<dbReference type="GO" id="GO:0005524">
    <property type="term" value="F:ATP binding"/>
    <property type="evidence" value="ECO:0007669"/>
    <property type="project" value="UniProtKB-KW"/>
</dbReference>
<dbReference type="Gene3D" id="1.25.40.10">
    <property type="entry name" value="Tetratricopeptide repeat domain"/>
    <property type="match status" value="2"/>
</dbReference>
<dbReference type="EMBL" id="JBHSQW010000033">
    <property type="protein sequence ID" value="MFC5995683.1"/>
    <property type="molecule type" value="Genomic_DNA"/>
</dbReference>
<dbReference type="Gene3D" id="1.10.10.10">
    <property type="entry name" value="Winged helix-like DNA-binding domain superfamily/Winged helix DNA-binding domain"/>
    <property type="match status" value="1"/>
</dbReference>
<evidence type="ECO:0000259" key="3">
    <source>
        <dbReference type="SMART" id="SM01043"/>
    </source>
</evidence>
<accession>A0ABW1J4D0</accession>
<keyword evidence="1" id="KW-0547">Nucleotide-binding</keyword>
<dbReference type="Proteomes" id="UP001596302">
    <property type="component" value="Unassembled WGS sequence"/>
</dbReference>
<dbReference type="InterPro" id="IPR041664">
    <property type="entry name" value="AAA_16"/>
</dbReference>
<comment type="caution">
    <text evidence="4">The sequence shown here is derived from an EMBL/GenBank/DDBJ whole genome shotgun (WGS) entry which is preliminary data.</text>
</comment>
<keyword evidence="2 4" id="KW-0067">ATP-binding</keyword>
<reference evidence="5" key="1">
    <citation type="journal article" date="2019" name="Int. J. Syst. Evol. Microbiol.">
        <title>The Global Catalogue of Microorganisms (GCM) 10K type strain sequencing project: providing services to taxonomists for standard genome sequencing and annotation.</title>
        <authorList>
            <consortium name="The Broad Institute Genomics Platform"/>
            <consortium name="The Broad Institute Genome Sequencing Center for Infectious Disease"/>
            <person name="Wu L."/>
            <person name="Ma J."/>
        </authorList>
    </citation>
    <scope>NUCLEOTIDE SEQUENCE [LARGE SCALE GENOMIC DNA]</scope>
    <source>
        <strain evidence="5">CCM 8391</strain>
    </source>
</reference>
<dbReference type="Pfam" id="PF13191">
    <property type="entry name" value="AAA_16"/>
    <property type="match status" value="1"/>
</dbReference>
<dbReference type="PANTHER" id="PTHR16305">
    <property type="entry name" value="TESTICULAR SOLUBLE ADENYLYL CYCLASE"/>
    <property type="match status" value="1"/>
</dbReference>
<dbReference type="InterPro" id="IPR036388">
    <property type="entry name" value="WH-like_DNA-bd_sf"/>
</dbReference>
<dbReference type="InterPro" id="IPR005158">
    <property type="entry name" value="BTAD"/>
</dbReference>
<evidence type="ECO:0000256" key="2">
    <source>
        <dbReference type="ARBA" id="ARBA00022840"/>
    </source>
</evidence>
<feature type="domain" description="Bacterial transcriptional activator" evidence="3">
    <location>
        <begin position="100"/>
        <end position="224"/>
    </location>
</feature>
<organism evidence="4 5">
    <name type="scientific">Pseudonocardia hispaniensis</name>
    <dbReference type="NCBI Taxonomy" id="904933"/>
    <lineage>
        <taxon>Bacteria</taxon>
        <taxon>Bacillati</taxon>
        <taxon>Actinomycetota</taxon>
        <taxon>Actinomycetes</taxon>
        <taxon>Pseudonocardiales</taxon>
        <taxon>Pseudonocardiaceae</taxon>
        <taxon>Pseudonocardia</taxon>
    </lineage>
</organism>
<dbReference type="InterPro" id="IPR027417">
    <property type="entry name" value="P-loop_NTPase"/>
</dbReference>